<dbReference type="AlphaFoldDB" id="A0A6A6AB40"/>
<name>A0A6A6AB40_9PLEO</name>
<organism evidence="2 3">
    <name type="scientific">Dothidotthia symphoricarpi CBS 119687</name>
    <dbReference type="NCBI Taxonomy" id="1392245"/>
    <lineage>
        <taxon>Eukaryota</taxon>
        <taxon>Fungi</taxon>
        <taxon>Dikarya</taxon>
        <taxon>Ascomycota</taxon>
        <taxon>Pezizomycotina</taxon>
        <taxon>Dothideomycetes</taxon>
        <taxon>Pleosporomycetidae</taxon>
        <taxon>Pleosporales</taxon>
        <taxon>Dothidotthiaceae</taxon>
        <taxon>Dothidotthia</taxon>
    </lineage>
</organism>
<dbReference type="Proteomes" id="UP000799771">
    <property type="component" value="Unassembled WGS sequence"/>
</dbReference>
<dbReference type="RefSeq" id="XP_033522310.1">
    <property type="nucleotide sequence ID" value="XM_033671588.1"/>
</dbReference>
<protein>
    <recommendedName>
        <fullName evidence="1">DUF7730 domain-containing protein</fullName>
    </recommendedName>
</protein>
<dbReference type="InterPro" id="IPR056632">
    <property type="entry name" value="DUF7730"/>
</dbReference>
<sequence>MADVLPMRVMPMVSPIPKGASKSARPKRISFLDLPGELRNSIYALVVEIPDPLLIAGVERPALYRRPGDGNHALTASESQTHCTTDCYTGTGRLDPTCLLSTNHPCIDLFLSCRQIYHEVASVFFVNNTFSIIRETHFHDWRGFSFAALHSWLLQMGSQRHMLRKIGIGVETLCPESCDQEDTIAHNLDLETLTVDLWAVVGAMWSSQISAKISLQYQPPLLAGRNTGYHHLTYDRRHYDFAALERLLEAIIQEDSLHIRRYARLIRHIYVNPQGNEGVVLYVSSTKHECDDKGWDFRPSRYHACLDNRQYFSIESGSAIRIKRHHPTLLTLPGHLRNDIFGRVLYPQGITHVDVDTTGPIALVAPGLRFVNKELYESYDIGCFWWDSPLVLSTSVDCDKPSSTNFAGLRRWFSAGASQMLPYRGRITASMKSTPDIIIHLNVQVPGLWSSVKSLEANANPKWELKKLRLDIRELILVTAHLPAFMARNRTQDHQQVTIELAIWKADQKGRSQVRAKHEFSLSDLRTNVMRGIACLTAVHGLDRKAQCPQIFINGYGEAVGYSCWRSAVSAYDVPPVPFNILDTGFDWDSALEEHKRPYRLFDGSIACYADYLWRVFTGGDPDECAKMVFCLRED</sequence>
<reference evidence="2" key="1">
    <citation type="journal article" date="2020" name="Stud. Mycol.">
        <title>101 Dothideomycetes genomes: a test case for predicting lifestyles and emergence of pathogens.</title>
        <authorList>
            <person name="Haridas S."/>
            <person name="Albert R."/>
            <person name="Binder M."/>
            <person name="Bloem J."/>
            <person name="Labutti K."/>
            <person name="Salamov A."/>
            <person name="Andreopoulos B."/>
            <person name="Baker S."/>
            <person name="Barry K."/>
            <person name="Bills G."/>
            <person name="Bluhm B."/>
            <person name="Cannon C."/>
            <person name="Castanera R."/>
            <person name="Culley D."/>
            <person name="Daum C."/>
            <person name="Ezra D."/>
            <person name="Gonzalez J."/>
            <person name="Henrissat B."/>
            <person name="Kuo A."/>
            <person name="Liang C."/>
            <person name="Lipzen A."/>
            <person name="Lutzoni F."/>
            <person name="Magnuson J."/>
            <person name="Mondo S."/>
            <person name="Nolan M."/>
            <person name="Ohm R."/>
            <person name="Pangilinan J."/>
            <person name="Park H.-J."/>
            <person name="Ramirez L."/>
            <person name="Alfaro M."/>
            <person name="Sun H."/>
            <person name="Tritt A."/>
            <person name="Yoshinaga Y."/>
            <person name="Zwiers L.-H."/>
            <person name="Turgeon B."/>
            <person name="Goodwin S."/>
            <person name="Spatafora J."/>
            <person name="Crous P."/>
            <person name="Grigoriev I."/>
        </authorList>
    </citation>
    <scope>NUCLEOTIDE SEQUENCE</scope>
    <source>
        <strain evidence="2">CBS 119687</strain>
    </source>
</reference>
<dbReference type="InterPro" id="IPR038883">
    <property type="entry name" value="AN11006-like"/>
</dbReference>
<dbReference type="PANTHER" id="PTHR42085">
    <property type="entry name" value="F-BOX DOMAIN-CONTAINING PROTEIN"/>
    <property type="match status" value="1"/>
</dbReference>
<gene>
    <name evidence="2" type="ORF">P153DRAFT_397815</name>
</gene>
<dbReference type="Pfam" id="PF24864">
    <property type="entry name" value="DUF7730"/>
    <property type="match status" value="1"/>
</dbReference>
<proteinExistence type="predicted"/>
<evidence type="ECO:0000313" key="2">
    <source>
        <dbReference type="EMBL" id="KAF2127921.1"/>
    </source>
</evidence>
<feature type="domain" description="DUF7730" evidence="1">
    <location>
        <begin position="31"/>
        <end position="138"/>
    </location>
</feature>
<dbReference type="EMBL" id="ML977509">
    <property type="protein sequence ID" value="KAF2127921.1"/>
    <property type="molecule type" value="Genomic_DNA"/>
</dbReference>
<evidence type="ECO:0000313" key="3">
    <source>
        <dbReference type="Proteomes" id="UP000799771"/>
    </source>
</evidence>
<accession>A0A6A6AB40</accession>
<dbReference type="PANTHER" id="PTHR42085:SF1">
    <property type="entry name" value="F-BOX DOMAIN-CONTAINING PROTEIN"/>
    <property type="match status" value="1"/>
</dbReference>
<dbReference type="GeneID" id="54412020"/>
<evidence type="ECO:0000259" key="1">
    <source>
        <dbReference type="Pfam" id="PF24864"/>
    </source>
</evidence>
<dbReference type="OrthoDB" id="3801356at2759"/>
<keyword evidence="3" id="KW-1185">Reference proteome</keyword>